<dbReference type="InterPro" id="IPR022496">
    <property type="entry name" value="T6A_TsaB"/>
</dbReference>
<accession>A0A7C3MLR3</accession>
<name>A0A7C3MLR3_DICTH</name>
<proteinExistence type="predicted"/>
<feature type="domain" description="Gcp-like" evidence="1">
    <location>
        <begin position="32"/>
        <end position="124"/>
    </location>
</feature>
<protein>
    <submittedName>
        <fullName evidence="2">tRNA (Adenosine(37)-N6)-threonylcarbamoyltransferase complex dimerization subunit type 1 TsaB</fullName>
    </submittedName>
</protein>
<dbReference type="AlphaFoldDB" id="A0A7C3MLR3"/>
<dbReference type="GO" id="GO:0016740">
    <property type="term" value="F:transferase activity"/>
    <property type="evidence" value="ECO:0007669"/>
    <property type="project" value="UniProtKB-KW"/>
</dbReference>
<reference evidence="2" key="1">
    <citation type="journal article" date="2020" name="mSystems">
        <title>Genome- and Community-Level Interaction Insights into Carbon Utilization and Element Cycling Functions of Hydrothermarchaeota in Hydrothermal Sediment.</title>
        <authorList>
            <person name="Zhou Z."/>
            <person name="Liu Y."/>
            <person name="Xu W."/>
            <person name="Pan J."/>
            <person name="Luo Z.H."/>
            <person name="Li M."/>
        </authorList>
    </citation>
    <scope>NUCLEOTIDE SEQUENCE [LARGE SCALE GENOMIC DNA]</scope>
    <source>
        <strain evidence="2">SpSt-81</strain>
    </source>
</reference>
<sequence length="232" mass="26518">MFILSINTASNKSNIVLWKDGEIYELFYSTNSRTYGETLTSNLQELLKKSKWNLKDVDIFSVITGPGSFTGLRIGVVTIKTLAQIYKKPTVGISYLEALASQIAFKGLKVPILSARKGEIHAGFYVDEDPIYPEDVYPYDTFLSLLNRFSKDNHTIVTGDTPEDLKLLLPKNIILTPEFINSIRGETLIYITLKKYQNGYVKDYSTLLPDYRQKSSAEINWERRHERTESKN</sequence>
<dbReference type="GO" id="GO:0002949">
    <property type="term" value="P:tRNA threonylcarbamoyladenosine modification"/>
    <property type="evidence" value="ECO:0007669"/>
    <property type="project" value="InterPro"/>
</dbReference>
<dbReference type="InterPro" id="IPR043129">
    <property type="entry name" value="ATPase_NBD"/>
</dbReference>
<dbReference type="NCBIfam" id="TIGR03725">
    <property type="entry name" value="T6A_YeaZ"/>
    <property type="match status" value="1"/>
</dbReference>
<gene>
    <name evidence="2" type="primary">tsaB</name>
    <name evidence="2" type="ORF">ENW00_08315</name>
</gene>
<dbReference type="InterPro" id="IPR000905">
    <property type="entry name" value="Gcp-like_dom"/>
</dbReference>
<dbReference type="Pfam" id="PF00814">
    <property type="entry name" value="TsaD"/>
    <property type="match status" value="1"/>
</dbReference>
<organism evidence="2">
    <name type="scientific">Dictyoglomus thermophilum</name>
    <dbReference type="NCBI Taxonomy" id="14"/>
    <lineage>
        <taxon>Bacteria</taxon>
        <taxon>Pseudomonadati</taxon>
        <taxon>Dictyoglomota</taxon>
        <taxon>Dictyoglomia</taxon>
        <taxon>Dictyoglomales</taxon>
        <taxon>Dictyoglomaceae</taxon>
        <taxon>Dictyoglomus</taxon>
    </lineage>
</organism>
<keyword evidence="2" id="KW-0808">Transferase</keyword>
<comment type="caution">
    <text evidence="2">The sequence shown here is derived from an EMBL/GenBank/DDBJ whole genome shotgun (WGS) entry which is preliminary data.</text>
</comment>
<dbReference type="Gene3D" id="3.30.420.40">
    <property type="match status" value="2"/>
</dbReference>
<evidence type="ECO:0000259" key="1">
    <source>
        <dbReference type="Pfam" id="PF00814"/>
    </source>
</evidence>
<dbReference type="SUPFAM" id="SSF53067">
    <property type="entry name" value="Actin-like ATPase domain"/>
    <property type="match status" value="1"/>
</dbReference>
<dbReference type="EMBL" id="DTIN01000034">
    <property type="protein sequence ID" value="HFX14131.1"/>
    <property type="molecule type" value="Genomic_DNA"/>
</dbReference>
<evidence type="ECO:0000313" key="2">
    <source>
        <dbReference type="EMBL" id="HFX14131.1"/>
    </source>
</evidence>